<dbReference type="EMBL" id="NQIK02000004">
    <property type="protein sequence ID" value="KAF7571294.1"/>
    <property type="molecule type" value="Genomic_DNA"/>
</dbReference>
<dbReference type="Proteomes" id="UP000249757">
    <property type="component" value="Unassembled WGS sequence"/>
</dbReference>
<dbReference type="PANTHER" id="PTHR43084">
    <property type="entry name" value="PERSULFIDE DIOXYGENASE ETHE1"/>
    <property type="match status" value="1"/>
</dbReference>
<dbReference type="PANTHER" id="PTHR43084:SF8">
    <property type="entry name" value="METALLO-BETA-LACTAMASE SUPERFAMILY PROTEIN"/>
    <property type="match status" value="1"/>
</dbReference>
<dbReference type="InterPro" id="IPR001279">
    <property type="entry name" value="Metallo-B-lactamas"/>
</dbReference>
<dbReference type="GO" id="GO:0006749">
    <property type="term" value="P:glutathione metabolic process"/>
    <property type="evidence" value="ECO:0007669"/>
    <property type="project" value="InterPro"/>
</dbReference>
<evidence type="ECO:0000256" key="1">
    <source>
        <dbReference type="SAM" id="MobiDB-lite"/>
    </source>
</evidence>
<name>A0A5M9L7X9_9PLEO</name>
<dbReference type="OrthoDB" id="449487at2759"/>
<dbReference type="OMA" id="GTWQYLI"/>
<reference evidence="4" key="2">
    <citation type="submission" date="2021-05" db="EMBL/GenBank/DDBJ databases">
        <authorList>
            <person name="Moolhuijzen P.M."/>
            <person name="Moffat C.S."/>
        </authorList>
    </citation>
    <scope>NUCLEOTIDE SEQUENCE</scope>
    <source>
        <strain evidence="4">86-124</strain>
    </source>
</reference>
<dbReference type="GO" id="GO:0070813">
    <property type="term" value="P:hydrogen sulfide metabolic process"/>
    <property type="evidence" value="ECO:0007669"/>
    <property type="project" value="TreeGrafter"/>
</dbReference>
<dbReference type="GO" id="GO:0050313">
    <property type="term" value="F:sulfur dioxygenase activity"/>
    <property type="evidence" value="ECO:0007669"/>
    <property type="project" value="InterPro"/>
</dbReference>
<evidence type="ECO:0000313" key="4">
    <source>
        <dbReference type="EMBL" id="KAI1510771.1"/>
    </source>
</evidence>
<organism evidence="3 5">
    <name type="scientific">Pyrenophora tritici-repentis</name>
    <dbReference type="NCBI Taxonomy" id="45151"/>
    <lineage>
        <taxon>Eukaryota</taxon>
        <taxon>Fungi</taxon>
        <taxon>Dikarya</taxon>
        <taxon>Ascomycota</taxon>
        <taxon>Pezizomycotina</taxon>
        <taxon>Dothideomycetes</taxon>
        <taxon>Pleosporomycetidae</taxon>
        <taxon>Pleosporales</taxon>
        <taxon>Pleosporineae</taxon>
        <taxon>Pleosporaceae</taxon>
        <taxon>Pyrenophora</taxon>
    </lineage>
</organism>
<dbReference type="InterPro" id="IPR044528">
    <property type="entry name" value="POD-like_MBL-fold"/>
</dbReference>
<accession>A0A5M9L7X9</accession>
<evidence type="ECO:0000259" key="2">
    <source>
        <dbReference type="SMART" id="SM00849"/>
    </source>
</evidence>
<comment type="caution">
    <text evidence="3">The sequence shown here is derived from an EMBL/GenBank/DDBJ whole genome shotgun (WGS) entry which is preliminary data.</text>
</comment>
<dbReference type="SUPFAM" id="SSF56281">
    <property type="entry name" value="Metallo-hydrolase/oxidoreductase"/>
    <property type="match status" value="1"/>
</dbReference>
<reference evidence="3 5" key="1">
    <citation type="journal article" date="2018" name="BMC Genomics">
        <title>Comparative genomics of the wheat fungal pathogen Pyrenophora tritici-repentis reveals chromosomal variations and genome plasticity.</title>
        <authorList>
            <person name="Moolhuijzen P."/>
            <person name="See P.T."/>
            <person name="Hane J.K."/>
            <person name="Shi G."/>
            <person name="Liu Z."/>
            <person name="Oliver R.P."/>
            <person name="Moffat C.S."/>
        </authorList>
    </citation>
    <scope>NUCLEOTIDE SEQUENCE [LARGE SCALE GENOMIC DNA]</scope>
    <source>
        <strain evidence="3">M4</strain>
    </source>
</reference>
<protein>
    <submittedName>
        <fullName evidence="3">Metallo-beta-lactamase superfamily protein</fullName>
    </submittedName>
    <submittedName>
        <fullName evidence="4">Metallo-beta-lactamase superprotein</fullName>
    </submittedName>
</protein>
<evidence type="ECO:0000313" key="3">
    <source>
        <dbReference type="EMBL" id="KAF7571294.1"/>
    </source>
</evidence>
<gene>
    <name evidence="4" type="ORF">Ptr86124_010576</name>
    <name evidence="3" type="ORF">PtrM4_087940</name>
</gene>
<dbReference type="InterPro" id="IPR036866">
    <property type="entry name" value="RibonucZ/Hydroxyglut_hydro"/>
</dbReference>
<dbReference type="FunFam" id="3.60.15.10:FF:000033">
    <property type="entry name" value="MBL fold metallo-hydrolase"/>
    <property type="match status" value="1"/>
</dbReference>
<reference evidence="4" key="3">
    <citation type="journal article" date="2022" name="bioRxiv">
        <title>A global pangenome for the wheat fungal pathogen Pyrenophora tritici-repentis and prediction of effector protein structural homology.</title>
        <authorList>
            <person name="Moolhuijzen P."/>
            <person name="See P.T."/>
            <person name="Shi G."/>
            <person name="Powell H.R."/>
            <person name="Cockram J."/>
            <person name="Jorgensen L.N."/>
            <person name="Benslimane H."/>
            <person name="Strelkov S.E."/>
            <person name="Turner J."/>
            <person name="Liu Z."/>
            <person name="Moffat C.S."/>
        </authorList>
    </citation>
    <scope>NUCLEOTIDE SEQUENCE</scope>
    <source>
        <strain evidence="4">86-124</strain>
    </source>
</reference>
<proteinExistence type="predicted"/>
<dbReference type="Gene3D" id="3.60.15.10">
    <property type="entry name" value="Ribonuclease Z/Hydroxyacylglutathione hydrolase-like"/>
    <property type="match status" value="1"/>
</dbReference>
<dbReference type="InterPro" id="IPR051682">
    <property type="entry name" value="Mito_Persulfide_Diox"/>
</dbReference>
<keyword evidence="6" id="KW-1185">Reference proteome</keyword>
<feature type="region of interest" description="Disordered" evidence="1">
    <location>
        <begin position="1"/>
        <end position="28"/>
    </location>
</feature>
<dbReference type="Pfam" id="PF00753">
    <property type="entry name" value="Lactamase_B"/>
    <property type="match status" value="1"/>
</dbReference>
<sequence>MATTQPSGIVSKPSTTPYAHLTQTPHKNQALNPIATQEPRIHSIYEPKTGTWQYIVADPSTKRAIIIDSVLDYDPTTQKISTTTADALLSLISKNAYHIDKILETHAHADHLTAASYLQHRLSQQQQGSKPRIGIGKRIKQVQELFAQKYGIPPEEYEGVFDQLFDDDETFQVGELDVRVIHLPGHTPDHVGYQIGANIFSGDSLLHPSLGTARCDFPGGSAPSLYLSARKLLSLPSHVKIWTGHDYPAASREAVPWMTVQDHKERNRHVKQGVEEEEFIRLRQERDAGLEAPGLLDPALQVNVRGGRLPGVRGGSEGWWGGDE</sequence>
<dbReference type="EMBL" id="NRDI02000016">
    <property type="protein sequence ID" value="KAI1510771.1"/>
    <property type="molecule type" value="Genomic_DNA"/>
</dbReference>
<evidence type="ECO:0000313" key="6">
    <source>
        <dbReference type="Proteomes" id="UP000249757"/>
    </source>
</evidence>
<reference evidence="6" key="4">
    <citation type="journal article" date="2022" name="Microb. Genom.">
        <title>A global pangenome for the wheat fungal pathogen Pyrenophora tritici-repentis and prediction of effector protein structural homology.</title>
        <authorList>
            <person name="Moolhuijzen P.M."/>
            <person name="See P.T."/>
            <person name="Shi G."/>
            <person name="Powell H.R."/>
            <person name="Cockram J."/>
            <person name="Jorgensen L.N."/>
            <person name="Benslimane H."/>
            <person name="Strelkov S.E."/>
            <person name="Turner J."/>
            <person name="Liu Z."/>
            <person name="Moffat C.S."/>
        </authorList>
    </citation>
    <scope>NUCLEOTIDE SEQUENCE [LARGE SCALE GENOMIC DNA]</scope>
</reference>
<dbReference type="CDD" id="cd07724">
    <property type="entry name" value="POD-like_MBL-fold"/>
    <property type="match status" value="1"/>
</dbReference>
<dbReference type="Proteomes" id="UP000245464">
    <property type="component" value="Chromosome 4"/>
</dbReference>
<dbReference type="SMART" id="SM00849">
    <property type="entry name" value="Lactamase_B"/>
    <property type="match status" value="1"/>
</dbReference>
<evidence type="ECO:0000313" key="5">
    <source>
        <dbReference type="Proteomes" id="UP000245464"/>
    </source>
</evidence>
<feature type="domain" description="Metallo-beta-lactamase" evidence="2">
    <location>
        <begin position="50"/>
        <end position="245"/>
    </location>
</feature>
<dbReference type="AlphaFoldDB" id="A0A5M9L7X9"/>